<dbReference type="Gene3D" id="3.40.50.12780">
    <property type="entry name" value="N-terminal domain of ligase-like"/>
    <property type="match status" value="1"/>
</dbReference>
<dbReference type="InterPro" id="IPR020845">
    <property type="entry name" value="AMP-binding_CS"/>
</dbReference>
<name>A0ABR8SA82_9BURK</name>
<dbReference type="CDD" id="cd05907">
    <property type="entry name" value="VL_LC_FACS_like"/>
    <property type="match status" value="1"/>
</dbReference>
<dbReference type="Pfam" id="PF00501">
    <property type="entry name" value="AMP-binding"/>
    <property type="match status" value="1"/>
</dbReference>
<dbReference type="InterPro" id="IPR042099">
    <property type="entry name" value="ANL_N_sf"/>
</dbReference>
<keyword evidence="5" id="KW-1185">Reference proteome</keyword>
<dbReference type="Proteomes" id="UP000634919">
    <property type="component" value="Unassembled WGS sequence"/>
</dbReference>
<gene>
    <name evidence="4" type="ORF">H9646_07805</name>
</gene>
<dbReference type="InterPro" id="IPR020459">
    <property type="entry name" value="AMP-binding"/>
</dbReference>
<keyword evidence="1" id="KW-0547">Nucleotide-binding</keyword>
<feature type="domain" description="AMP-dependent synthetase/ligase" evidence="3">
    <location>
        <begin position="19"/>
        <end position="437"/>
    </location>
</feature>
<evidence type="ECO:0000256" key="2">
    <source>
        <dbReference type="ARBA" id="ARBA00022840"/>
    </source>
</evidence>
<sequence length="612" mass="66166">MSASVIEPWLQPTLAHALQARVAATPSLPAYREFAGKDQPWKQYSWQEAGAAVTGFRGAMQHSGVRHGDRVGIWLPNSVNAMCVDQAALQIGAISVPVHTTDNPASIAYIFDNAEVSLLVLSSLSQWERLRATSYAMDALHTVVVVDLQDQVAPVPGQPRVVPLVQWLQAGASLAMGAAPALPAAQDVAAIVYTSGTTGKPKGVMLTHANVVADVGAFVERLQPNAQDRFLSFLPLSHTFERTVGYYLAVACGACTSYARSAALLMQDMQTEKPTMLVCVPRIYERAHAKVLEKVQAGGEAERTAFEAAVQWGWANFCARQGITDVHKHDASLINAPKPAAHAAIAQQIASLFGGSIRMAITGGAAIAHSTAKVFLALDVPLLQGYGMTETSPVISVVTLQSNDPSTVGEPLPCVEVRIGAQRELQVHGPIVMKGYWKRPQESAAALTEDGWLRTVDQAELVKGRIRLMGRLKEIIVTSTGEKLSPADLELSLLADPLIEQIMVLGDHRPYVSAIAVLNAENWELLAAANGWNASNPDTLRQPVVVQTILQRLHALSTDFPSYAQPRALLLTTEPWSVENQLLTPTMKVKRKQILERYSVQVDGMYGSRRSV</sequence>
<evidence type="ECO:0000259" key="3">
    <source>
        <dbReference type="Pfam" id="PF00501"/>
    </source>
</evidence>
<dbReference type="PANTHER" id="PTHR43272:SF33">
    <property type="entry name" value="AMP-BINDING DOMAIN-CONTAINING PROTEIN-RELATED"/>
    <property type="match status" value="1"/>
</dbReference>
<comment type="caution">
    <text evidence="4">The sequence shown here is derived from an EMBL/GenBank/DDBJ whole genome shotgun (WGS) entry which is preliminary data.</text>
</comment>
<reference evidence="4 5" key="1">
    <citation type="submission" date="2020-08" db="EMBL/GenBank/DDBJ databases">
        <title>A Genomic Blueprint of the Chicken Gut Microbiome.</title>
        <authorList>
            <person name="Gilroy R."/>
            <person name="Ravi A."/>
            <person name="Getino M."/>
            <person name="Pursley I."/>
            <person name="Horton D.L."/>
            <person name="Alikhan N.-F."/>
            <person name="Baker D."/>
            <person name="Gharbi K."/>
            <person name="Hall N."/>
            <person name="Watson M."/>
            <person name="Adriaenssens E.M."/>
            <person name="Foster-Nyarko E."/>
            <person name="Jarju S."/>
            <person name="Secka A."/>
            <person name="Antonio M."/>
            <person name="Oren A."/>
            <person name="Chaudhuri R."/>
            <person name="La Ragione R.M."/>
            <person name="Hildebrand F."/>
            <person name="Pallen M.J."/>
        </authorList>
    </citation>
    <scope>NUCLEOTIDE SEQUENCE [LARGE SCALE GENOMIC DNA]</scope>
    <source>
        <strain evidence="4 5">Sa2CVA6</strain>
    </source>
</reference>
<dbReference type="PROSITE" id="PS00455">
    <property type="entry name" value="AMP_BINDING"/>
    <property type="match status" value="1"/>
</dbReference>
<dbReference type="PANTHER" id="PTHR43272">
    <property type="entry name" value="LONG-CHAIN-FATTY-ACID--COA LIGASE"/>
    <property type="match status" value="1"/>
</dbReference>
<dbReference type="PRINTS" id="PR00154">
    <property type="entry name" value="AMPBINDING"/>
</dbReference>
<keyword evidence="4" id="KW-0436">Ligase</keyword>
<evidence type="ECO:0000313" key="4">
    <source>
        <dbReference type="EMBL" id="MBD7960387.1"/>
    </source>
</evidence>
<accession>A0ABR8SA82</accession>
<evidence type="ECO:0000256" key="1">
    <source>
        <dbReference type="ARBA" id="ARBA00022741"/>
    </source>
</evidence>
<dbReference type="Pfam" id="PF23562">
    <property type="entry name" value="AMP-binding_C_3"/>
    <property type="match status" value="1"/>
</dbReference>
<dbReference type="GO" id="GO:0016874">
    <property type="term" value="F:ligase activity"/>
    <property type="evidence" value="ECO:0007669"/>
    <property type="project" value="UniProtKB-KW"/>
</dbReference>
<proteinExistence type="predicted"/>
<dbReference type="InterPro" id="IPR000873">
    <property type="entry name" value="AMP-dep_synth/lig_dom"/>
</dbReference>
<dbReference type="SUPFAM" id="SSF56801">
    <property type="entry name" value="Acetyl-CoA synthetase-like"/>
    <property type="match status" value="1"/>
</dbReference>
<evidence type="ECO:0000313" key="5">
    <source>
        <dbReference type="Proteomes" id="UP000634919"/>
    </source>
</evidence>
<dbReference type="EMBL" id="JACSQK010000004">
    <property type="protein sequence ID" value="MBD7960387.1"/>
    <property type="molecule type" value="Genomic_DNA"/>
</dbReference>
<organism evidence="4 5">
    <name type="scientific">Comamonas avium</name>
    <dbReference type="NCBI Taxonomy" id="2762231"/>
    <lineage>
        <taxon>Bacteria</taxon>
        <taxon>Pseudomonadati</taxon>
        <taxon>Pseudomonadota</taxon>
        <taxon>Betaproteobacteria</taxon>
        <taxon>Burkholderiales</taxon>
        <taxon>Comamonadaceae</taxon>
        <taxon>Comamonas</taxon>
    </lineage>
</organism>
<dbReference type="RefSeq" id="WP_191722806.1">
    <property type="nucleotide sequence ID" value="NZ_JACSQK010000004.1"/>
</dbReference>
<protein>
    <submittedName>
        <fullName evidence="4">Long-chain fatty acid--CoA ligase</fullName>
    </submittedName>
</protein>
<keyword evidence="2" id="KW-0067">ATP-binding</keyword>